<dbReference type="OrthoDB" id="9805337at2"/>
<comment type="caution">
    <text evidence="4">The sequence shown here is derived from an EMBL/GenBank/DDBJ whole genome shotgun (WGS) entry which is preliminary data.</text>
</comment>
<keyword evidence="5" id="KW-1185">Reference proteome</keyword>
<dbReference type="EMBL" id="PGGM01000015">
    <property type="protein sequence ID" value="PSH60846.1"/>
    <property type="molecule type" value="Genomic_DNA"/>
</dbReference>
<organism evidence="4 5">
    <name type="scientific">Phyllobacterium sophorae</name>
    <dbReference type="NCBI Taxonomy" id="1520277"/>
    <lineage>
        <taxon>Bacteria</taxon>
        <taxon>Pseudomonadati</taxon>
        <taxon>Pseudomonadota</taxon>
        <taxon>Alphaproteobacteria</taxon>
        <taxon>Hyphomicrobiales</taxon>
        <taxon>Phyllobacteriaceae</taxon>
        <taxon>Phyllobacterium</taxon>
    </lineage>
</organism>
<dbReference type="GO" id="GO:0005737">
    <property type="term" value="C:cytoplasm"/>
    <property type="evidence" value="ECO:0007669"/>
    <property type="project" value="TreeGrafter"/>
</dbReference>
<feature type="compositionally biased region" description="Polar residues" evidence="2">
    <location>
        <begin position="418"/>
        <end position="428"/>
    </location>
</feature>
<evidence type="ECO:0000256" key="2">
    <source>
        <dbReference type="SAM" id="MobiDB-lite"/>
    </source>
</evidence>
<accession>A0A2P7B317</accession>
<evidence type="ECO:0000256" key="1">
    <source>
        <dbReference type="ARBA" id="ARBA00023002"/>
    </source>
</evidence>
<sequence length="428" mass="46365">MPRVAIIGAGVIGVMSAYSLLQSGYTVTLIDPAEPGSTRASSFGNGGWLSASLVLPGAMPGLWKQVPKFLLDPKSPLTIDKWRLPKLTPWLLSFLWNGATESRVRSTAVALSSMVGSCPNLHQEVARQIGAPHLVEASGLLYLYRSREAYSREVLPWALRREMGATWTELDEQELRLREPNAPDGYRFGVLVDGGHALDPGPFVAEVAKFLFANGVRYLKANALDFVFDGGRLAAVKTDHGQVECDKAVISAGAWSAELAALVGDRIPLEAERGHHIIISGEGPDLRYPLLLTDRKITVRKVASGTKSTGQVDFSGLDAPADPLRFKILHELVTEAFPALGEGPERHVSKWMGRRPSLPDGKPAIGRSRRSADVVHAFGHGHMGFASAPETARLVTQLIIDPAAEENTAFSPRRFARQRTSPTGKAPH</sequence>
<protein>
    <submittedName>
        <fullName evidence="4">Amino acid dehydrogenase</fullName>
    </submittedName>
</protein>
<keyword evidence="1" id="KW-0560">Oxidoreductase</keyword>
<evidence type="ECO:0000313" key="4">
    <source>
        <dbReference type="EMBL" id="PSH60846.1"/>
    </source>
</evidence>
<dbReference type="PANTHER" id="PTHR13847">
    <property type="entry name" value="SARCOSINE DEHYDROGENASE-RELATED"/>
    <property type="match status" value="1"/>
</dbReference>
<evidence type="ECO:0000313" key="5">
    <source>
        <dbReference type="Proteomes" id="UP000241764"/>
    </source>
</evidence>
<feature type="domain" description="FAD dependent oxidoreductase" evidence="3">
    <location>
        <begin position="3"/>
        <end position="398"/>
    </location>
</feature>
<dbReference type="Pfam" id="PF01266">
    <property type="entry name" value="DAO"/>
    <property type="match status" value="1"/>
</dbReference>
<dbReference type="PANTHER" id="PTHR13847:SF289">
    <property type="entry name" value="GLYCINE OXIDASE"/>
    <property type="match status" value="1"/>
</dbReference>
<dbReference type="InterPro" id="IPR006076">
    <property type="entry name" value="FAD-dep_OxRdtase"/>
</dbReference>
<evidence type="ECO:0000259" key="3">
    <source>
        <dbReference type="Pfam" id="PF01266"/>
    </source>
</evidence>
<dbReference type="AlphaFoldDB" id="A0A2P7B317"/>
<gene>
    <name evidence="4" type="ORF">CU103_25085</name>
</gene>
<name>A0A2P7B317_9HYPH</name>
<dbReference type="SUPFAM" id="SSF51905">
    <property type="entry name" value="FAD/NAD(P)-binding domain"/>
    <property type="match status" value="1"/>
</dbReference>
<proteinExistence type="predicted"/>
<dbReference type="Gene3D" id="3.30.9.10">
    <property type="entry name" value="D-Amino Acid Oxidase, subunit A, domain 2"/>
    <property type="match status" value="1"/>
</dbReference>
<dbReference type="RefSeq" id="WP_106666755.1">
    <property type="nucleotide sequence ID" value="NZ_PGGM01000015.1"/>
</dbReference>
<dbReference type="Proteomes" id="UP000241764">
    <property type="component" value="Unassembled WGS sequence"/>
</dbReference>
<feature type="region of interest" description="Disordered" evidence="2">
    <location>
        <begin position="409"/>
        <end position="428"/>
    </location>
</feature>
<dbReference type="Gene3D" id="3.50.50.60">
    <property type="entry name" value="FAD/NAD(P)-binding domain"/>
    <property type="match status" value="2"/>
</dbReference>
<dbReference type="InterPro" id="IPR036188">
    <property type="entry name" value="FAD/NAD-bd_sf"/>
</dbReference>
<reference evidence="5" key="1">
    <citation type="submission" date="2017-11" db="EMBL/GenBank/DDBJ databases">
        <authorList>
            <person name="Kuznetsova I."/>
            <person name="Sazanova A."/>
            <person name="Chirak E."/>
            <person name="Safronova V."/>
            <person name="Willems A."/>
        </authorList>
    </citation>
    <scope>NUCLEOTIDE SEQUENCE [LARGE SCALE GENOMIC DNA]</scope>
    <source>
        <strain evidence="5">CCBAU 03422</strain>
    </source>
</reference>
<dbReference type="GO" id="GO:0016491">
    <property type="term" value="F:oxidoreductase activity"/>
    <property type="evidence" value="ECO:0007669"/>
    <property type="project" value="UniProtKB-KW"/>
</dbReference>